<dbReference type="AlphaFoldDB" id="A0A6S4T7E5"/>
<sequence length="31" mass="3710">MLSSREGMTLLWTIYYLLHGEQTGMFFSIFH</sequence>
<organism evidence="1 2">
    <name type="scientific">Aeromonas caviae</name>
    <name type="common">Aeromonas punctata</name>
    <dbReference type="NCBI Taxonomy" id="648"/>
    <lineage>
        <taxon>Bacteria</taxon>
        <taxon>Pseudomonadati</taxon>
        <taxon>Pseudomonadota</taxon>
        <taxon>Gammaproteobacteria</taxon>
        <taxon>Aeromonadales</taxon>
        <taxon>Aeromonadaceae</taxon>
        <taxon>Aeromonas</taxon>
    </lineage>
</organism>
<dbReference type="Proteomes" id="UP000515756">
    <property type="component" value="Chromosome"/>
</dbReference>
<dbReference type="EMBL" id="AP021927">
    <property type="protein sequence ID" value="BBQ30461.1"/>
    <property type="molecule type" value="Genomic_DNA"/>
</dbReference>
<evidence type="ECO:0000313" key="1">
    <source>
        <dbReference type="EMBL" id="BBQ30461.1"/>
    </source>
</evidence>
<accession>A0A6S4T7E5</accession>
<proteinExistence type="predicted"/>
<evidence type="ECO:0000313" key="2">
    <source>
        <dbReference type="Proteomes" id="UP000515756"/>
    </source>
</evidence>
<reference evidence="1 2" key="1">
    <citation type="submission" date="2019-12" db="EMBL/GenBank/DDBJ databases">
        <title>complete genome sequences of Aeromonas caviae str. WP2-W18-ESBL-01 isolated from wastewater treatment plant effluent.</title>
        <authorList>
            <person name="Sekizuka T."/>
            <person name="Itokawa K."/>
            <person name="Yatsu K."/>
            <person name="Inamine Y."/>
            <person name="Kuroda M."/>
        </authorList>
    </citation>
    <scope>NUCLEOTIDE SEQUENCE [LARGE SCALE GENOMIC DNA]</scope>
    <source>
        <strain evidence="1 2">WP2-W18-ESBL-01</strain>
    </source>
</reference>
<protein>
    <submittedName>
        <fullName evidence="1">Uncharacterized protein</fullName>
    </submittedName>
</protein>
<gene>
    <name evidence="1" type="ORF">WP2W18E01_20430</name>
</gene>
<name>A0A6S4T7E5_AERCA</name>